<dbReference type="SUPFAM" id="SSF52151">
    <property type="entry name" value="FabD/lysophospholipase-like"/>
    <property type="match status" value="1"/>
</dbReference>
<dbReference type="InterPro" id="IPR029063">
    <property type="entry name" value="SAM-dependent_MTases_sf"/>
</dbReference>
<dbReference type="PROSITE" id="PS52004">
    <property type="entry name" value="KS3_2"/>
    <property type="match status" value="1"/>
</dbReference>
<dbReference type="GO" id="GO:0004315">
    <property type="term" value="F:3-oxoacyl-[acyl-carrier-protein] synthase activity"/>
    <property type="evidence" value="ECO:0007669"/>
    <property type="project" value="InterPro"/>
</dbReference>
<dbReference type="Pfam" id="PF00109">
    <property type="entry name" value="ketoacyl-synt"/>
    <property type="match status" value="1"/>
</dbReference>
<dbReference type="SUPFAM" id="SSF47336">
    <property type="entry name" value="ACP-like"/>
    <property type="match status" value="1"/>
</dbReference>
<dbReference type="SUPFAM" id="SSF53901">
    <property type="entry name" value="Thiolase-like"/>
    <property type="match status" value="1"/>
</dbReference>
<dbReference type="SMART" id="SM00822">
    <property type="entry name" value="PKS_KR"/>
    <property type="match status" value="1"/>
</dbReference>
<evidence type="ECO:0000259" key="6">
    <source>
        <dbReference type="PROSITE" id="PS52004"/>
    </source>
</evidence>
<dbReference type="InterPro" id="IPR014043">
    <property type="entry name" value="Acyl_transferase_dom"/>
</dbReference>
<evidence type="ECO:0000313" key="8">
    <source>
        <dbReference type="Proteomes" id="UP000183940"/>
    </source>
</evidence>
<dbReference type="Pfam" id="PF08242">
    <property type="entry name" value="Methyltransf_12"/>
    <property type="match status" value="1"/>
</dbReference>
<dbReference type="Gene3D" id="1.10.1200.10">
    <property type="entry name" value="ACP-like"/>
    <property type="match status" value="1"/>
</dbReference>
<dbReference type="Gene3D" id="3.40.47.10">
    <property type="match status" value="1"/>
</dbReference>
<dbReference type="InterPro" id="IPR018201">
    <property type="entry name" value="Ketoacyl_synth_AS"/>
</dbReference>
<dbReference type="InterPro" id="IPR036291">
    <property type="entry name" value="NAD(P)-bd_dom_sf"/>
</dbReference>
<dbReference type="InterPro" id="IPR013217">
    <property type="entry name" value="Methyltransf_12"/>
</dbReference>
<dbReference type="GO" id="GO:0031177">
    <property type="term" value="F:phosphopantetheine binding"/>
    <property type="evidence" value="ECO:0007669"/>
    <property type="project" value="InterPro"/>
</dbReference>
<dbReference type="SUPFAM" id="SSF53335">
    <property type="entry name" value="S-adenosyl-L-methionine-dependent methyltransferases"/>
    <property type="match status" value="1"/>
</dbReference>
<dbReference type="PANTHER" id="PTHR43775:SF37">
    <property type="entry name" value="SI:DKEY-61P9.11"/>
    <property type="match status" value="1"/>
</dbReference>
<keyword evidence="3" id="KW-0808">Transferase</keyword>
<accession>A0A1L9QP82</accession>
<dbReference type="InterPro" id="IPR020806">
    <property type="entry name" value="PKS_PP-bd"/>
</dbReference>
<dbReference type="Pfam" id="PF08659">
    <property type="entry name" value="KR"/>
    <property type="match status" value="1"/>
</dbReference>
<name>A0A1L9QP82_9CYAN</name>
<dbReference type="Gene3D" id="3.40.50.720">
    <property type="entry name" value="NAD(P)-binding Rossmann-like Domain"/>
    <property type="match status" value="1"/>
</dbReference>
<dbReference type="Pfam" id="PF22621">
    <property type="entry name" value="CurL-like_PKS_C"/>
    <property type="match status" value="1"/>
</dbReference>
<keyword evidence="1" id="KW-0596">Phosphopantetheine</keyword>
<sequence length="1986" mass="220923">MISATNENETNHHERSIAVVGISCRFPGAKNYREYWNNLLQGVNSITTTSQRWDIDKFYSSIPETSNKTISKWSGLIEGIDKFDAGFFGVSPREASRMDPQQRILLELSWSCLEDAGYSPLELSGNPIGVFIGVCNSDYNQIQHQNGNIQGHTATGTYTCMIANRISYFFNFHGPSVPVDTACSSSLVALHQAINSIQAQECQMALVGGINILCTPTSYISFSQLGMLSPTGQCKTFDSQADGYVRGEGAGIILLKPLEQARLDRDQIYGVIKGSAVNHGGRARTLTSPNIYAQTQVLRAAYTQANIAPNTVAYIETHGTGTPLGDPIEINSLKRSFKQLHQHYGIPAPQNPYCGLGAVKTNIGHTEAAAGIAGLIKVLLSIKNKQIPKTINFQKLNTRIDLSQTPFYLVRETQEWKPLITDNGEIVPRRAGVSSFGFGGVNAHIVLEEPPEQDQLKTELAPSFNLLTLSAKTKPALQDLAQNYIPYLQSQDESEIADICYTSTLGRAHFEERLAIVAESKQELEEKLLEFAKQPYTYGVIRGTALSAQSQDVAFLFTGQGSQYINMGRQLYERHPTFRQVLDECDAILKSYLEVPLLKVLYPDESQPLEASLIDQTAYTQPALFAVEYALAKLWESWGIKPSIVMGHSVGEYVAACISGVFTLEEGLKLIAMRGQLMQRLPPGGKMVSVLASETQVKAVIKNYSRQVSIAAFNGQRSIVISGEIDALAAICSQLESLGIKTKTLQVSHAFHSPLMEPMIAEFEAIAQGVTYRQPKVPLVSNVTGRKAGEEVSTAQYWVNHIKEPVRFAQSMVTLCEQGYETFLEIGPKPILLGMGREYVSEEGGLCLPSLRPGIPEWQQMLSSLGEFYVKGAKVNWLGFYDSWGFSGQKISLPTYPFQGEKYWIEDSEVNEGTSIINLLNQGDVSHLTERLRTVEEFSPHEVDLLPKLLKCLVKQHRQELGKAGIHDYFYSIDWREKVGFGQTRLIKPVEMERQSILGELALKEEKPGNILTLLEKIGIEYIIQALDKMGWSYQPTELFSLERITQKLGIVNSQKQLFNRILQVLVQEGMLKKRSQQWEVVQELPPVNPSQIYQSRLQKYPDIVAELTLLHRCASQLSAVLRGAIDPVQLVFPEGDLTAATHLYQESPTAQAMNTIVQRAVSQVIEKLPPRQGVRILEIGAGTGGTTAYLLPHLQPSRTQYVFTDLGSLFLRKAQEKFQDYSFVSYQTLDIERDLEQQNVDLHQYDIAIAANVLHATENLKQTLNNVHQLLAPGGLIVLLEVATQNLWLDLVFGLLEGWWRFQDYELRPDYPLLNRLQWQQLLKETGFSEQVILPEQSGQLELSSDQVVMIAQAEETARLEDRADSRHWLILADPEGIGQHLATHLRSVGHSCTLVFPGEHYQKIGAAEFILNPHHPLEFGQMMTEIVQQSSLYGVVQCWTLERGDILQREPLNEWLKSGCGATLSLVQELVKLENSQPPKLWVVTQGVQPLPEPEPLLSGLAQSPVWGMAKVIDLEHPELNCVRVDLDPTEPVENQALNLLDELHSRESENQVAFRGQRRYVSRLVPNDVATPSIPPSFGKEVTYLIAGGLGGLGLLVAGWMIEQGAQHLVLLSRRSPDALTAEKLAQLRKLGGSVTVERADISDLDAMTQVCDRINRSPYPLAGVIHSAGMLSDAVLQNQTWSSFEPVMKAKIEGAWNLHQLTKNQPLDFFILFSSVASLFGSSGQSNHAAANAFLDHLAHYRRSMGLPALSIHWGTVSKVGEAAERGADIRLQQQGLNAISPDEVLEALTILLTGELTEVGVVNVDWSVWEDRIAHSPFLEDWQQKATVTEVTPTVESNIVQQLSHSTPKERRSLLISHLRNQMGPVLGLKNVSEIGLEDKFFELGMDSLTSVELRNKLQRSLEITLPSTLAFDYPTIDKLVEYLLQHLSGSPIANSPPFIPQQQEETLEEDLEEGHAPIQDLSEEEVEALINQKLNALLED</sequence>
<keyword evidence="8" id="KW-1185">Reference proteome</keyword>
<dbReference type="Gene3D" id="3.40.366.10">
    <property type="entry name" value="Malonyl-Coenzyme A Acyl Carrier Protein, domain 2"/>
    <property type="match status" value="1"/>
</dbReference>
<dbReference type="PROSITE" id="PS50075">
    <property type="entry name" value="CARRIER"/>
    <property type="match status" value="1"/>
</dbReference>
<dbReference type="InterPro" id="IPR014030">
    <property type="entry name" value="Ketoacyl_synth_N"/>
</dbReference>
<feature type="domain" description="Carrier" evidence="5">
    <location>
        <begin position="1855"/>
        <end position="1933"/>
    </location>
</feature>
<dbReference type="InterPro" id="IPR014031">
    <property type="entry name" value="Ketoacyl_synth_C"/>
</dbReference>
<keyword evidence="2" id="KW-0597">Phosphoprotein</keyword>
<dbReference type="CDD" id="cd08955">
    <property type="entry name" value="KR_2_FAS_SDR_x"/>
    <property type="match status" value="1"/>
</dbReference>
<dbReference type="Gene3D" id="3.30.70.3290">
    <property type="match status" value="1"/>
</dbReference>
<proteinExistence type="predicted"/>
<dbReference type="GO" id="GO:0006633">
    <property type="term" value="P:fatty acid biosynthetic process"/>
    <property type="evidence" value="ECO:0007669"/>
    <property type="project" value="InterPro"/>
</dbReference>
<gene>
    <name evidence="7" type="ORF">BI308_16415</name>
</gene>
<dbReference type="InterPro" id="IPR016035">
    <property type="entry name" value="Acyl_Trfase/lysoPLipase"/>
</dbReference>
<dbReference type="STRING" id="1925591.BI308_16415"/>
<dbReference type="InterPro" id="IPR050091">
    <property type="entry name" value="PKS_NRPS_Biosynth_Enz"/>
</dbReference>
<dbReference type="SMART" id="SM00827">
    <property type="entry name" value="PKS_AT"/>
    <property type="match status" value="1"/>
</dbReference>
<dbReference type="InterPro" id="IPR036736">
    <property type="entry name" value="ACP-like_sf"/>
</dbReference>
<dbReference type="CDD" id="cd02440">
    <property type="entry name" value="AdoMet_MTases"/>
    <property type="match status" value="1"/>
</dbReference>
<dbReference type="SUPFAM" id="SSF55048">
    <property type="entry name" value="Probable ACP-binding domain of malonyl-CoA ACP transacylase"/>
    <property type="match status" value="1"/>
</dbReference>
<protein>
    <submittedName>
        <fullName evidence="7">Uncharacterized protein</fullName>
    </submittedName>
</protein>
<dbReference type="GO" id="GO:0005737">
    <property type="term" value="C:cytoplasm"/>
    <property type="evidence" value="ECO:0007669"/>
    <property type="project" value="TreeGrafter"/>
</dbReference>
<dbReference type="SMART" id="SM01294">
    <property type="entry name" value="PKS_PP_betabranch"/>
    <property type="match status" value="1"/>
</dbReference>
<dbReference type="GO" id="GO:0004312">
    <property type="term" value="F:fatty acid synthase activity"/>
    <property type="evidence" value="ECO:0007669"/>
    <property type="project" value="TreeGrafter"/>
</dbReference>
<evidence type="ECO:0000256" key="4">
    <source>
        <dbReference type="ARBA" id="ARBA00023268"/>
    </source>
</evidence>
<comment type="caution">
    <text evidence="7">The sequence shown here is derived from an EMBL/GenBank/DDBJ whole genome shotgun (WGS) entry which is preliminary data.</text>
</comment>
<dbReference type="InterPro" id="IPR020841">
    <property type="entry name" value="PKS_Beta-ketoAc_synthase_dom"/>
</dbReference>
<organism evidence="7 8">
    <name type="scientific">Roseofilum reptotaenium AO1-A</name>
    <dbReference type="NCBI Taxonomy" id="1925591"/>
    <lineage>
        <taxon>Bacteria</taxon>
        <taxon>Bacillati</taxon>
        <taxon>Cyanobacteriota</taxon>
        <taxon>Cyanophyceae</taxon>
        <taxon>Desertifilales</taxon>
        <taxon>Desertifilaceae</taxon>
        <taxon>Roseofilum</taxon>
    </lineage>
</organism>
<dbReference type="CDD" id="cd00833">
    <property type="entry name" value="PKS"/>
    <property type="match status" value="1"/>
</dbReference>
<dbReference type="PROSITE" id="PS00606">
    <property type="entry name" value="KS3_1"/>
    <property type="match status" value="1"/>
</dbReference>
<dbReference type="PANTHER" id="PTHR43775">
    <property type="entry name" value="FATTY ACID SYNTHASE"/>
    <property type="match status" value="1"/>
</dbReference>
<dbReference type="SMART" id="SM00825">
    <property type="entry name" value="PKS_KS"/>
    <property type="match status" value="1"/>
</dbReference>
<evidence type="ECO:0000256" key="3">
    <source>
        <dbReference type="ARBA" id="ARBA00022679"/>
    </source>
</evidence>
<evidence type="ECO:0000259" key="5">
    <source>
        <dbReference type="PROSITE" id="PS50075"/>
    </source>
</evidence>
<dbReference type="FunFam" id="3.40.47.10:FF:000019">
    <property type="entry name" value="Polyketide synthase type I"/>
    <property type="match status" value="1"/>
</dbReference>
<dbReference type="FunFam" id="3.40.366.10:FF:000002">
    <property type="entry name" value="Probable polyketide synthase 2"/>
    <property type="match status" value="1"/>
</dbReference>
<dbReference type="Gene3D" id="3.40.50.150">
    <property type="entry name" value="Vaccinia Virus protein VP39"/>
    <property type="match status" value="1"/>
</dbReference>
<evidence type="ECO:0000256" key="1">
    <source>
        <dbReference type="ARBA" id="ARBA00022450"/>
    </source>
</evidence>
<dbReference type="InterPro" id="IPR009081">
    <property type="entry name" value="PP-bd_ACP"/>
</dbReference>
<dbReference type="SMART" id="SM00823">
    <property type="entry name" value="PKS_PP"/>
    <property type="match status" value="1"/>
</dbReference>
<dbReference type="InterPro" id="IPR016039">
    <property type="entry name" value="Thiolase-like"/>
</dbReference>
<dbReference type="EMBL" id="MLAW01000030">
    <property type="protein sequence ID" value="OJJ24493.1"/>
    <property type="molecule type" value="Genomic_DNA"/>
</dbReference>
<dbReference type="Pfam" id="PF00550">
    <property type="entry name" value="PP-binding"/>
    <property type="match status" value="1"/>
</dbReference>
<dbReference type="Pfam" id="PF00698">
    <property type="entry name" value="Acyl_transf_1"/>
    <property type="match status" value="1"/>
</dbReference>
<dbReference type="InterPro" id="IPR001227">
    <property type="entry name" value="Ac_transferase_dom_sf"/>
</dbReference>
<feature type="domain" description="Ketosynthase family 3 (KS3)" evidence="6">
    <location>
        <begin position="14"/>
        <end position="449"/>
    </location>
</feature>
<dbReference type="Proteomes" id="UP000183940">
    <property type="component" value="Unassembled WGS sequence"/>
</dbReference>
<evidence type="ECO:0000313" key="7">
    <source>
        <dbReference type="EMBL" id="OJJ24493.1"/>
    </source>
</evidence>
<dbReference type="InterPro" id="IPR013968">
    <property type="entry name" value="PKS_KR"/>
</dbReference>
<dbReference type="GO" id="GO:0071770">
    <property type="term" value="P:DIM/DIP cell wall layer assembly"/>
    <property type="evidence" value="ECO:0007669"/>
    <property type="project" value="TreeGrafter"/>
</dbReference>
<keyword evidence="4" id="KW-0511">Multifunctional enzyme</keyword>
<dbReference type="InterPro" id="IPR057326">
    <property type="entry name" value="KR_dom"/>
</dbReference>
<dbReference type="InterPro" id="IPR016036">
    <property type="entry name" value="Malonyl_transacylase_ACP-bd"/>
</dbReference>
<dbReference type="GO" id="GO:0005886">
    <property type="term" value="C:plasma membrane"/>
    <property type="evidence" value="ECO:0007669"/>
    <property type="project" value="TreeGrafter"/>
</dbReference>
<dbReference type="Pfam" id="PF02801">
    <property type="entry name" value="Ketoacyl-synt_C"/>
    <property type="match status" value="1"/>
</dbReference>
<reference evidence="7" key="1">
    <citation type="submission" date="2016-10" db="EMBL/GenBank/DDBJ databases">
        <title>CRISPR-Cas defence system in Roseofilum reptotaenium: evidence of a bacteriophage-cyanobacterium arms race in the coral black band disease.</title>
        <authorList>
            <person name="Buerger P."/>
            <person name="Wood-Charlson E.M."/>
            <person name="Weynberg K.D."/>
            <person name="Willis B."/>
            <person name="Van Oppen M.J."/>
        </authorList>
    </citation>
    <scope>NUCLEOTIDE SEQUENCE [LARGE SCALE GENOMIC DNA]</scope>
    <source>
        <strain evidence="7">AO1-A</strain>
    </source>
</reference>
<evidence type="ECO:0000256" key="2">
    <source>
        <dbReference type="ARBA" id="ARBA00022553"/>
    </source>
</evidence>
<dbReference type="InterPro" id="IPR006162">
    <property type="entry name" value="Ppantetheine_attach_site"/>
</dbReference>
<dbReference type="PROSITE" id="PS00012">
    <property type="entry name" value="PHOSPHOPANTETHEINE"/>
    <property type="match status" value="1"/>
</dbReference>
<dbReference type="SUPFAM" id="SSF51735">
    <property type="entry name" value="NAD(P)-binding Rossmann-fold domains"/>
    <property type="match status" value="2"/>
</dbReference>